<evidence type="ECO:0000313" key="2">
    <source>
        <dbReference type="Proteomes" id="UP000242146"/>
    </source>
</evidence>
<sequence>LHILVMATITKGQALCMFYLESYTEENVMKLTETLEEMGNLEICYLDDPTEPVLCSCAIINAKPFKYHRYPAPLNNRLNLKKTTQ</sequence>
<organism evidence="1 2">
    <name type="scientific">Hesseltinella vesiculosa</name>
    <dbReference type="NCBI Taxonomy" id="101127"/>
    <lineage>
        <taxon>Eukaryota</taxon>
        <taxon>Fungi</taxon>
        <taxon>Fungi incertae sedis</taxon>
        <taxon>Mucoromycota</taxon>
        <taxon>Mucoromycotina</taxon>
        <taxon>Mucoromycetes</taxon>
        <taxon>Mucorales</taxon>
        <taxon>Cunninghamellaceae</taxon>
        <taxon>Hesseltinella</taxon>
    </lineage>
</organism>
<accession>A0A1X2GGH7</accession>
<evidence type="ECO:0000313" key="1">
    <source>
        <dbReference type="EMBL" id="ORX52663.1"/>
    </source>
</evidence>
<dbReference type="EMBL" id="MCGT01000017">
    <property type="protein sequence ID" value="ORX52663.1"/>
    <property type="molecule type" value="Genomic_DNA"/>
</dbReference>
<name>A0A1X2GGH7_9FUNG</name>
<protein>
    <submittedName>
        <fullName evidence="1">Uncharacterized protein</fullName>
    </submittedName>
</protein>
<reference evidence="1 2" key="1">
    <citation type="submission" date="2016-07" db="EMBL/GenBank/DDBJ databases">
        <title>Pervasive Adenine N6-methylation of Active Genes in Fungi.</title>
        <authorList>
            <consortium name="DOE Joint Genome Institute"/>
            <person name="Mondo S.J."/>
            <person name="Dannebaum R.O."/>
            <person name="Kuo R.C."/>
            <person name="Labutti K."/>
            <person name="Haridas S."/>
            <person name="Kuo A."/>
            <person name="Salamov A."/>
            <person name="Ahrendt S.R."/>
            <person name="Lipzen A."/>
            <person name="Sullivan W."/>
            <person name="Andreopoulos W.B."/>
            <person name="Clum A."/>
            <person name="Lindquist E."/>
            <person name="Daum C."/>
            <person name="Ramamoorthy G.K."/>
            <person name="Gryganskyi A."/>
            <person name="Culley D."/>
            <person name="Magnuson J.K."/>
            <person name="James T.Y."/>
            <person name="O'Malley M.A."/>
            <person name="Stajich J.E."/>
            <person name="Spatafora J.W."/>
            <person name="Visel A."/>
            <person name="Grigoriev I.V."/>
        </authorList>
    </citation>
    <scope>NUCLEOTIDE SEQUENCE [LARGE SCALE GENOMIC DNA]</scope>
    <source>
        <strain evidence="1 2">NRRL 3301</strain>
    </source>
</reference>
<dbReference type="Proteomes" id="UP000242146">
    <property type="component" value="Unassembled WGS sequence"/>
</dbReference>
<comment type="caution">
    <text evidence="1">The sequence shown here is derived from an EMBL/GenBank/DDBJ whole genome shotgun (WGS) entry which is preliminary data.</text>
</comment>
<keyword evidence="2" id="KW-1185">Reference proteome</keyword>
<proteinExistence type="predicted"/>
<feature type="non-terminal residue" evidence="1">
    <location>
        <position position="1"/>
    </location>
</feature>
<dbReference type="OrthoDB" id="2288259at2759"/>
<dbReference type="AlphaFoldDB" id="A0A1X2GGH7"/>
<gene>
    <name evidence="1" type="ORF">DM01DRAFT_1288611</name>
</gene>